<keyword evidence="4 6" id="KW-0547">Nucleotide-binding</keyword>
<reference evidence="7" key="1">
    <citation type="submission" date="2019-11" db="EMBL/GenBank/DDBJ databases">
        <title>Complexity of the virome associated to tospovirus-transmitting thrips species.</title>
        <authorList>
            <person name="Chiapello M."/>
            <person name="Bosco L."/>
            <person name="Ciuffo M."/>
            <person name="Ottati S."/>
            <person name="Vallino M."/>
            <person name="Salem N."/>
            <person name="Rosa C."/>
            <person name="Tavella L."/>
            <person name="Turina M."/>
        </authorList>
    </citation>
    <scope>NUCLEOTIDE SEQUENCE</scope>
    <source>
        <strain evidence="7">THR-A_DN18812_c0_g1_i1</strain>
    </source>
</reference>
<evidence type="ECO:0000256" key="2">
    <source>
        <dbReference type="ARBA" id="ARBA00022679"/>
    </source>
</evidence>
<dbReference type="GO" id="GO:0006351">
    <property type="term" value="P:DNA-templated transcription"/>
    <property type="evidence" value="ECO:0007669"/>
    <property type="project" value="InterPro"/>
</dbReference>
<keyword evidence="3 6" id="KW-0548">Nucleotidyltransferase</keyword>
<accession>A0A8F4SW39</accession>
<keyword evidence="1 6" id="KW-0696">RNA-directed RNA polymerase</keyword>
<evidence type="ECO:0000313" key="7">
    <source>
        <dbReference type="EMBL" id="QXF78547.1"/>
    </source>
</evidence>
<proteinExistence type="predicted"/>
<comment type="catalytic activity">
    <reaction evidence="5 6">
        <text>RNA(n) + a ribonucleoside 5'-triphosphate = RNA(n+1) + diphosphate</text>
        <dbReference type="Rhea" id="RHEA:21248"/>
        <dbReference type="Rhea" id="RHEA-COMP:14527"/>
        <dbReference type="Rhea" id="RHEA-COMP:17342"/>
        <dbReference type="ChEBI" id="CHEBI:33019"/>
        <dbReference type="ChEBI" id="CHEBI:61557"/>
        <dbReference type="ChEBI" id="CHEBI:140395"/>
        <dbReference type="EC" id="2.7.7.48"/>
    </reaction>
</comment>
<evidence type="ECO:0000256" key="4">
    <source>
        <dbReference type="ARBA" id="ARBA00022741"/>
    </source>
</evidence>
<dbReference type="PRINTS" id="PR00914">
    <property type="entry name" value="LVIRUSRNAPOL"/>
</dbReference>
<evidence type="ECO:0000256" key="1">
    <source>
        <dbReference type="ARBA" id="ARBA00022484"/>
    </source>
</evidence>
<sequence length="329" mass="38528">MLNYPTNRDLFRPDGEGNPDPVREDLVWQMVSTRLEDMGLDPIRLFIKPEPHKNSKLENHRYRLISSVSVVDQIVHAMLFGTLNDIMTEQWPFIPNKSGWSPCYGGYRVIPLSGWMATDKSGYDWSVQPWVIEMTYALRKMLCQNLEEHPLWEKHAENAYRQLYANPVFINSHGYLLQQRKPGVQKSGCFNTLSDNCIQQVLMHYRVCDDLRMEPGAMMCMGDDVYQETPPNKDRYLEKLGEFCRLKEAAEIPEFAGYRFGYRTVEPLYKGKHAFVLLHLNDKIGQEVLDSYSLMYHESRDRNFIRSLIRKMGYATRPIEWAHGIFHGY</sequence>
<protein>
    <recommendedName>
        <fullName evidence="6">RNA-directed RNA polymerase</fullName>
        <ecNumber evidence="6">2.7.7.48</ecNumber>
    </recommendedName>
</protein>
<dbReference type="GO" id="GO:0003968">
    <property type="term" value="F:RNA-directed RNA polymerase activity"/>
    <property type="evidence" value="ECO:0007669"/>
    <property type="project" value="UniProtKB-KW"/>
</dbReference>
<dbReference type="EC" id="2.7.7.48" evidence="6"/>
<evidence type="ECO:0000256" key="5">
    <source>
        <dbReference type="ARBA" id="ARBA00048744"/>
    </source>
</evidence>
<keyword evidence="2 6" id="KW-0808">Transferase</keyword>
<dbReference type="GO" id="GO:0003723">
    <property type="term" value="F:RNA binding"/>
    <property type="evidence" value="ECO:0007669"/>
    <property type="project" value="InterPro"/>
</dbReference>
<keyword evidence="6" id="KW-0693">Viral RNA replication</keyword>
<evidence type="ECO:0000256" key="3">
    <source>
        <dbReference type="ARBA" id="ARBA00022695"/>
    </source>
</evidence>
<dbReference type="InterPro" id="IPR001795">
    <property type="entry name" value="RNA-dir_pol_luteovirus"/>
</dbReference>
<dbReference type="InterPro" id="IPR043502">
    <property type="entry name" value="DNA/RNA_pol_sf"/>
</dbReference>
<dbReference type="GO" id="GO:0000166">
    <property type="term" value="F:nucleotide binding"/>
    <property type="evidence" value="ECO:0007669"/>
    <property type="project" value="UniProtKB-KW"/>
</dbReference>
<dbReference type="EMBL" id="MN725051">
    <property type="protein sequence ID" value="QXF78547.1"/>
    <property type="molecule type" value="Genomic_RNA"/>
</dbReference>
<organism evidence="7">
    <name type="scientific">Frankliniella occidentalis associated sobemo-like virus 2</name>
    <dbReference type="NCBI Taxonomy" id="2854219"/>
    <lineage>
        <taxon>Viruses</taxon>
        <taxon>Riboviria</taxon>
        <taxon>Orthornavirae</taxon>
        <taxon>Pisuviricota</taxon>
        <taxon>Pisoniviricetes</taxon>
        <taxon>Sobelivirales</taxon>
        <taxon>Solemoviridae</taxon>
    </lineage>
</organism>
<dbReference type="SUPFAM" id="SSF56672">
    <property type="entry name" value="DNA/RNA polymerases"/>
    <property type="match status" value="1"/>
</dbReference>
<dbReference type="Pfam" id="PF02123">
    <property type="entry name" value="RdRP_4"/>
    <property type="match status" value="1"/>
</dbReference>
<evidence type="ECO:0000256" key="6">
    <source>
        <dbReference type="RuleBase" id="RU364050"/>
    </source>
</evidence>
<name>A0A8F4SW39_9VIRU</name>